<dbReference type="InterPro" id="IPR018060">
    <property type="entry name" value="HTH_AraC"/>
</dbReference>
<evidence type="ECO:0000256" key="3">
    <source>
        <dbReference type="ARBA" id="ARBA00023163"/>
    </source>
</evidence>
<dbReference type="AlphaFoldDB" id="A0A4Q0M4A4"/>
<evidence type="ECO:0000313" key="5">
    <source>
        <dbReference type="EMBL" id="RXF67771.1"/>
    </source>
</evidence>
<sequence length="260" mass="29928">MRIQSYDILPSLQPYVKLICTMECDEDADTSCIRVLPDTCAEIFFNYTIAPVAIINEELYKRSIATFRMNKPANVQMRKGTGVIAICFHPGMAYRFIDVPMHQLANKTIGLAELWGSLAAELEDKLAMLSNNEARVKLLQRYLVKKVNYGNYDMKIACCLQQVRFSGGMIPTEKLAADFGISQRHLSRKFQECVGLSTKEYQRVFRFIESLGHLKRHSAKSLTEVAYESGYYDQAHFIRDYKEYTGYTPRQVMLARHILY</sequence>
<protein>
    <submittedName>
        <fullName evidence="5">AraC family transcriptional regulator</fullName>
    </submittedName>
</protein>
<dbReference type="Gene3D" id="1.10.10.60">
    <property type="entry name" value="Homeodomain-like"/>
    <property type="match status" value="1"/>
</dbReference>
<keyword evidence="2" id="KW-0238">DNA-binding</keyword>
<comment type="caution">
    <text evidence="5">The sequence shown here is derived from an EMBL/GenBank/DDBJ whole genome shotgun (WGS) entry which is preliminary data.</text>
</comment>
<dbReference type="InterPro" id="IPR050204">
    <property type="entry name" value="AraC_XylS_family_regulators"/>
</dbReference>
<gene>
    <name evidence="5" type="ORF">EKH83_18280</name>
</gene>
<dbReference type="EMBL" id="RXOC01000015">
    <property type="protein sequence ID" value="RXF67771.1"/>
    <property type="molecule type" value="Genomic_DNA"/>
</dbReference>
<dbReference type="InterPro" id="IPR046532">
    <property type="entry name" value="DUF6597"/>
</dbReference>
<dbReference type="PANTHER" id="PTHR46796">
    <property type="entry name" value="HTH-TYPE TRANSCRIPTIONAL ACTIVATOR RHAS-RELATED"/>
    <property type="match status" value="1"/>
</dbReference>
<evidence type="ECO:0000256" key="1">
    <source>
        <dbReference type="ARBA" id="ARBA00023015"/>
    </source>
</evidence>
<feature type="domain" description="HTH araC/xylS-type" evidence="4">
    <location>
        <begin position="173"/>
        <end position="255"/>
    </location>
</feature>
<dbReference type="GO" id="GO:0003700">
    <property type="term" value="F:DNA-binding transcription factor activity"/>
    <property type="evidence" value="ECO:0007669"/>
    <property type="project" value="InterPro"/>
</dbReference>
<organism evidence="5 6">
    <name type="scientific">Arcticibacter tournemirensis</name>
    <dbReference type="NCBI Taxonomy" id="699437"/>
    <lineage>
        <taxon>Bacteria</taxon>
        <taxon>Pseudomonadati</taxon>
        <taxon>Bacteroidota</taxon>
        <taxon>Sphingobacteriia</taxon>
        <taxon>Sphingobacteriales</taxon>
        <taxon>Sphingobacteriaceae</taxon>
        <taxon>Arcticibacter</taxon>
    </lineage>
</organism>
<dbReference type="Proteomes" id="UP000290848">
    <property type="component" value="Unassembled WGS sequence"/>
</dbReference>
<keyword evidence="1" id="KW-0805">Transcription regulation</keyword>
<dbReference type="Pfam" id="PF12833">
    <property type="entry name" value="HTH_18"/>
    <property type="match status" value="1"/>
</dbReference>
<dbReference type="Pfam" id="PF20240">
    <property type="entry name" value="DUF6597"/>
    <property type="match status" value="1"/>
</dbReference>
<evidence type="ECO:0000313" key="6">
    <source>
        <dbReference type="Proteomes" id="UP000290848"/>
    </source>
</evidence>
<keyword evidence="3" id="KW-0804">Transcription</keyword>
<proteinExistence type="predicted"/>
<dbReference type="SMART" id="SM00342">
    <property type="entry name" value="HTH_ARAC"/>
    <property type="match status" value="1"/>
</dbReference>
<dbReference type="RefSeq" id="WP_128770904.1">
    <property type="nucleotide sequence ID" value="NZ_RXOC01000015.1"/>
</dbReference>
<accession>A0A4Q0M4A4</accession>
<reference evidence="5 6" key="1">
    <citation type="submission" date="2018-12" db="EMBL/GenBank/DDBJ databases">
        <title>The Draft Genome Sequence of the Soil Bacterium Pedobacter tournemirensis R1.</title>
        <authorList>
            <person name="He J."/>
        </authorList>
    </citation>
    <scope>NUCLEOTIDE SEQUENCE [LARGE SCALE GENOMIC DNA]</scope>
    <source>
        <strain evidence="5 6">R1</strain>
    </source>
</reference>
<dbReference type="GO" id="GO:0043565">
    <property type="term" value="F:sequence-specific DNA binding"/>
    <property type="evidence" value="ECO:0007669"/>
    <property type="project" value="InterPro"/>
</dbReference>
<evidence type="ECO:0000256" key="2">
    <source>
        <dbReference type="ARBA" id="ARBA00023125"/>
    </source>
</evidence>
<dbReference type="PROSITE" id="PS01124">
    <property type="entry name" value="HTH_ARAC_FAMILY_2"/>
    <property type="match status" value="1"/>
</dbReference>
<evidence type="ECO:0000259" key="4">
    <source>
        <dbReference type="PROSITE" id="PS01124"/>
    </source>
</evidence>
<name>A0A4Q0M4A4_9SPHI</name>
<dbReference type="InterPro" id="IPR009057">
    <property type="entry name" value="Homeodomain-like_sf"/>
</dbReference>
<dbReference type="PANTHER" id="PTHR46796:SF13">
    <property type="entry name" value="HTH-TYPE TRANSCRIPTIONAL ACTIVATOR RHAS"/>
    <property type="match status" value="1"/>
</dbReference>
<dbReference type="SUPFAM" id="SSF46689">
    <property type="entry name" value="Homeodomain-like"/>
    <property type="match status" value="1"/>
</dbReference>